<sequence>MAINTIIQLGAHRAKTCKTRFGNVTVTAPPPSKAMVQHNVKASTQALERVTKRLAKAGVRLYAKKDVPLYSLDSDNPDVMIRKLNGKVERGSFIDGAFNAEAR</sequence>
<proteinExistence type="predicted"/>
<evidence type="ECO:0000313" key="1">
    <source>
        <dbReference type="EMBL" id="MBB5727425.1"/>
    </source>
</evidence>
<name>A0ABR6N9H1_9SPHN</name>
<keyword evidence="2" id="KW-1185">Reference proteome</keyword>
<dbReference type="RefSeq" id="WP_184040685.1">
    <property type="nucleotide sequence ID" value="NZ_JACIJN010000014.1"/>
</dbReference>
<evidence type="ECO:0000313" key="2">
    <source>
        <dbReference type="Proteomes" id="UP000560131"/>
    </source>
</evidence>
<gene>
    <name evidence="1" type="ORF">FHS97_003381</name>
</gene>
<protein>
    <submittedName>
        <fullName evidence="1">Uncharacterized protein</fullName>
    </submittedName>
</protein>
<accession>A0ABR6N9H1</accession>
<reference evidence="1 2" key="1">
    <citation type="submission" date="2020-08" db="EMBL/GenBank/DDBJ databases">
        <title>Genomic Encyclopedia of Type Strains, Phase IV (KMG-IV): sequencing the most valuable type-strain genomes for metagenomic binning, comparative biology and taxonomic classification.</title>
        <authorList>
            <person name="Goeker M."/>
        </authorList>
    </citation>
    <scope>NUCLEOTIDE SEQUENCE [LARGE SCALE GENOMIC DNA]</scope>
    <source>
        <strain evidence="1 2">DSM 101535</strain>
    </source>
</reference>
<dbReference type="Proteomes" id="UP000560131">
    <property type="component" value="Unassembled WGS sequence"/>
</dbReference>
<dbReference type="EMBL" id="JACIJN010000014">
    <property type="protein sequence ID" value="MBB5727425.1"/>
    <property type="molecule type" value="Genomic_DNA"/>
</dbReference>
<organism evidence="1 2">
    <name type="scientific">Sphingomonas endophytica</name>
    <dbReference type="NCBI Taxonomy" id="869719"/>
    <lineage>
        <taxon>Bacteria</taxon>
        <taxon>Pseudomonadati</taxon>
        <taxon>Pseudomonadota</taxon>
        <taxon>Alphaproteobacteria</taxon>
        <taxon>Sphingomonadales</taxon>
        <taxon>Sphingomonadaceae</taxon>
        <taxon>Sphingomonas</taxon>
    </lineage>
</organism>
<comment type="caution">
    <text evidence="1">The sequence shown here is derived from an EMBL/GenBank/DDBJ whole genome shotgun (WGS) entry which is preliminary data.</text>
</comment>